<keyword evidence="1" id="KW-0805">Transcription regulation</keyword>
<evidence type="ECO:0000259" key="7">
    <source>
        <dbReference type="PROSITE" id="PS50110"/>
    </source>
</evidence>
<dbReference type="SMART" id="SM00342">
    <property type="entry name" value="HTH_ARAC"/>
    <property type="match status" value="1"/>
</dbReference>
<reference evidence="9" key="1">
    <citation type="submission" date="2018-08" db="EMBL/GenBank/DDBJ databases">
        <authorList>
            <person name="Grouzdev D.S."/>
            <person name="Krutkina M.S."/>
        </authorList>
    </citation>
    <scope>NUCLEOTIDE SEQUENCE [LARGE SCALE GENOMIC DNA]</scope>
    <source>
        <strain evidence="9">4-11</strain>
    </source>
</reference>
<dbReference type="Pfam" id="PF12833">
    <property type="entry name" value="HTH_18"/>
    <property type="match status" value="1"/>
</dbReference>
<dbReference type="AlphaFoldDB" id="A0A372MF26"/>
<dbReference type="GO" id="GO:0043565">
    <property type="term" value="F:sequence-specific DNA binding"/>
    <property type="evidence" value="ECO:0007669"/>
    <property type="project" value="InterPro"/>
</dbReference>
<comment type="caution">
    <text evidence="8">The sequence shown here is derived from an EMBL/GenBank/DDBJ whole genome shotgun (WGS) entry which is preliminary data.</text>
</comment>
<dbReference type="EMBL" id="QUWK01000009">
    <property type="protein sequence ID" value="RFU94387.1"/>
    <property type="molecule type" value="Genomic_DNA"/>
</dbReference>
<dbReference type="CDD" id="cd17536">
    <property type="entry name" value="REC_YesN-like"/>
    <property type="match status" value="1"/>
</dbReference>
<evidence type="ECO:0000256" key="2">
    <source>
        <dbReference type="ARBA" id="ARBA00023125"/>
    </source>
</evidence>
<evidence type="ECO:0000313" key="9">
    <source>
        <dbReference type="Proteomes" id="UP000264002"/>
    </source>
</evidence>
<dbReference type="InterPro" id="IPR018060">
    <property type="entry name" value="HTH_AraC"/>
</dbReference>
<dbReference type="PROSITE" id="PS50110">
    <property type="entry name" value="RESPONSE_REGULATORY"/>
    <property type="match status" value="1"/>
</dbReference>
<dbReference type="SUPFAM" id="SSF52172">
    <property type="entry name" value="CheY-like"/>
    <property type="match status" value="1"/>
</dbReference>
<dbReference type="InterPro" id="IPR001789">
    <property type="entry name" value="Sig_transdc_resp-reg_receiver"/>
</dbReference>
<name>A0A372MF26_9SPIR</name>
<keyword evidence="2" id="KW-0238">DNA-binding</keyword>
<dbReference type="GO" id="GO:0003700">
    <property type="term" value="F:DNA-binding transcription factor activity"/>
    <property type="evidence" value="ECO:0007669"/>
    <property type="project" value="InterPro"/>
</dbReference>
<dbReference type="SUPFAM" id="SSF46689">
    <property type="entry name" value="Homeodomain-like"/>
    <property type="match status" value="2"/>
</dbReference>
<keyword evidence="5" id="KW-0175">Coiled coil</keyword>
<dbReference type="InterPro" id="IPR009057">
    <property type="entry name" value="Homeodomain-like_sf"/>
</dbReference>
<feature type="modified residue" description="4-aspartylphosphate" evidence="4">
    <location>
        <position position="54"/>
    </location>
</feature>
<evidence type="ECO:0000256" key="4">
    <source>
        <dbReference type="PROSITE-ProRule" id="PRU00169"/>
    </source>
</evidence>
<dbReference type="InterPro" id="IPR020449">
    <property type="entry name" value="Tscrpt_reg_AraC-type_HTH"/>
</dbReference>
<keyword evidence="4" id="KW-0597">Phosphoprotein</keyword>
<dbReference type="GO" id="GO:0000160">
    <property type="term" value="P:phosphorelay signal transduction system"/>
    <property type="evidence" value="ECO:0007669"/>
    <property type="project" value="InterPro"/>
</dbReference>
<dbReference type="Gene3D" id="1.10.10.60">
    <property type="entry name" value="Homeodomain-like"/>
    <property type="match status" value="2"/>
</dbReference>
<dbReference type="SMART" id="SM00448">
    <property type="entry name" value="REC"/>
    <property type="match status" value="1"/>
</dbReference>
<dbReference type="PANTHER" id="PTHR43280">
    <property type="entry name" value="ARAC-FAMILY TRANSCRIPTIONAL REGULATOR"/>
    <property type="match status" value="1"/>
</dbReference>
<dbReference type="InterPro" id="IPR011006">
    <property type="entry name" value="CheY-like_superfamily"/>
</dbReference>
<dbReference type="Pfam" id="PF00072">
    <property type="entry name" value="Response_reg"/>
    <property type="match status" value="1"/>
</dbReference>
<dbReference type="PROSITE" id="PS01124">
    <property type="entry name" value="HTH_ARAC_FAMILY_2"/>
    <property type="match status" value="1"/>
</dbReference>
<gene>
    <name evidence="8" type="ORF">DYP60_09265</name>
</gene>
<dbReference type="Gene3D" id="3.40.50.2300">
    <property type="match status" value="1"/>
</dbReference>
<evidence type="ECO:0000256" key="3">
    <source>
        <dbReference type="ARBA" id="ARBA00023163"/>
    </source>
</evidence>
<evidence type="ECO:0000259" key="6">
    <source>
        <dbReference type="PROSITE" id="PS01124"/>
    </source>
</evidence>
<proteinExistence type="predicted"/>
<keyword evidence="3" id="KW-0804">Transcription</keyword>
<sequence>MYTLLIADDEPLECDAIELLVTRAKLPIRVVKAGNGNEAVLLAKQYHPHIAFLDIRMPGMDGLEAAKLIRKEHSECYIVFLTAWSTFEYAHQAIRLKASEYLVKPVQRKEVYDLLDRLIANLEKQKENKLQQEEEIREVLNIFSREFFAALKYGRVSEDAMQSYFMMQGIKEKEGVALIIGGLPEEEIQEFFMQGRTWGHLWLSYFPSVDRITVLLFTNQSAKVIEQIAGRQKEQEITIGIGVPFNDFALIPHSIATASIAYTTAFRQNLRLQRYSDVLVTPKDQRKIIQIRNQMLSETLDAKLERARTLAHELLDVILGSHEQEERAIDELFEVLTVFSYEVGKAVTLLRIPSVPKSSVMEMEIYLMDLLDTACKAIEQDRMDRYERPFAFIKQYLEEHMESPISLEDAANLIGLNTKYFSRLCKTYLGATFVEYLTRIRMEKAYKLLCDSNYTIREVAEMTGFHDQNYFSRVFRQHHGVPPSSLKGS</sequence>
<feature type="coiled-coil region" evidence="5">
    <location>
        <begin position="108"/>
        <end position="142"/>
    </location>
</feature>
<dbReference type="PRINTS" id="PR00032">
    <property type="entry name" value="HTHARAC"/>
</dbReference>
<accession>A0A372MF26</accession>
<protein>
    <submittedName>
        <fullName evidence="8">Response regulator</fullName>
    </submittedName>
</protein>
<reference evidence="8 9" key="2">
    <citation type="submission" date="2018-09" db="EMBL/GenBank/DDBJ databases">
        <title>Genome of Sphaerochaeta halotolerans strain 4-11.</title>
        <authorList>
            <person name="Nazina T.N."/>
            <person name="Sokolova D.S."/>
        </authorList>
    </citation>
    <scope>NUCLEOTIDE SEQUENCE [LARGE SCALE GENOMIC DNA]</scope>
    <source>
        <strain evidence="8 9">4-11</strain>
    </source>
</reference>
<feature type="domain" description="HTH araC/xylS-type" evidence="6">
    <location>
        <begin position="391"/>
        <end position="489"/>
    </location>
</feature>
<dbReference type="RefSeq" id="WP_117330726.1">
    <property type="nucleotide sequence ID" value="NZ_QUWK01000009.1"/>
</dbReference>
<evidence type="ECO:0000313" key="8">
    <source>
        <dbReference type="EMBL" id="RFU94387.1"/>
    </source>
</evidence>
<dbReference type="PANTHER" id="PTHR43280:SF2">
    <property type="entry name" value="HTH-TYPE TRANSCRIPTIONAL REGULATOR EXSA"/>
    <property type="match status" value="1"/>
</dbReference>
<evidence type="ECO:0000256" key="1">
    <source>
        <dbReference type="ARBA" id="ARBA00023015"/>
    </source>
</evidence>
<dbReference type="Proteomes" id="UP000264002">
    <property type="component" value="Unassembled WGS sequence"/>
</dbReference>
<organism evidence="8 9">
    <name type="scientific">Sphaerochaeta halotolerans</name>
    <dbReference type="NCBI Taxonomy" id="2293840"/>
    <lineage>
        <taxon>Bacteria</taxon>
        <taxon>Pseudomonadati</taxon>
        <taxon>Spirochaetota</taxon>
        <taxon>Spirochaetia</taxon>
        <taxon>Spirochaetales</taxon>
        <taxon>Sphaerochaetaceae</taxon>
        <taxon>Sphaerochaeta</taxon>
    </lineage>
</organism>
<evidence type="ECO:0000256" key="5">
    <source>
        <dbReference type="SAM" id="Coils"/>
    </source>
</evidence>
<feature type="domain" description="Response regulatory" evidence="7">
    <location>
        <begin position="3"/>
        <end position="119"/>
    </location>
</feature>
<keyword evidence="9" id="KW-1185">Reference proteome</keyword>